<feature type="transmembrane region" description="Helical" evidence="1">
    <location>
        <begin position="106"/>
        <end position="127"/>
    </location>
</feature>
<reference evidence="2 3" key="1">
    <citation type="submission" date="2019-02" db="EMBL/GenBank/DDBJ databases">
        <title>Deep-cultivation of Planctomycetes and their phenomic and genomic characterization uncovers novel biology.</title>
        <authorList>
            <person name="Wiegand S."/>
            <person name="Jogler M."/>
            <person name="Boedeker C."/>
            <person name="Pinto D."/>
            <person name="Vollmers J."/>
            <person name="Rivas-Marin E."/>
            <person name="Kohn T."/>
            <person name="Peeters S.H."/>
            <person name="Heuer A."/>
            <person name="Rast P."/>
            <person name="Oberbeckmann S."/>
            <person name="Bunk B."/>
            <person name="Jeske O."/>
            <person name="Meyerdierks A."/>
            <person name="Storesund J.E."/>
            <person name="Kallscheuer N."/>
            <person name="Luecker S."/>
            <person name="Lage O.M."/>
            <person name="Pohl T."/>
            <person name="Merkel B.J."/>
            <person name="Hornburger P."/>
            <person name="Mueller R.-W."/>
            <person name="Bruemmer F."/>
            <person name="Labrenz M."/>
            <person name="Spormann A.M."/>
            <person name="Op den Camp H."/>
            <person name="Overmann J."/>
            <person name="Amann R."/>
            <person name="Jetten M.S.M."/>
            <person name="Mascher T."/>
            <person name="Medema M.H."/>
            <person name="Devos D.P."/>
            <person name="Kaster A.-K."/>
            <person name="Ovreas L."/>
            <person name="Rohde M."/>
            <person name="Galperin M.Y."/>
            <person name="Jogler C."/>
        </authorList>
    </citation>
    <scope>NUCLEOTIDE SEQUENCE [LARGE SCALE GENOMIC DNA]</scope>
    <source>
        <strain evidence="2 3">Pla175</strain>
    </source>
</reference>
<evidence type="ECO:0000313" key="3">
    <source>
        <dbReference type="Proteomes" id="UP000317429"/>
    </source>
</evidence>
<organism evidence="2 3">
    <name type="scientific">Pirellulimonas nuda</name>
    <dbReference type="NCBI Taxonomy" id="2528009"/>
    <lineage>
        <taxon>Bacteria</taxon>
        <taxon>Pseudomonadati</taxon>
        <taxon>Planctomycetota</taxon>
        <taxon>Planctomycetia</taxon>
        <taxon>Pirellulales</taxon>
        <taxon>Lacipirellulaceae</taxon>
        <taxon>Pirellulimonas</taxon>
    </lineage>
</organism>
<dbReference type="KEGG" id="pnd:Pla175_42880"/>
<keyword evidence="3" id="KW-1185">Reference proteome</keyword>
<dbReference type="OrthoDB" id="284830at2"/>
<feature type="transmembrane region" description="Helical" evidence="1">
    <location>
        <begin position="175"/>
        <end position="197"/>
    </location>
</feature>
<feature type="transmembrane region" description="Helical" evidence="1">
    <location>
        <begin position="139"/>
        <end position="163"/>
    </location>
</feature>
<evidence type="ECO:0000256" key="1">
    <source>
        <dbReference type="SAM" id="Phobius"/>
    </source>
</evidence>
<sequence>MPIQVTCPKCLTRFAVAEKYAGKEGPCPKCKGKITIPKLEDELVIHAPVGDAPKDAKGRSVLKTTKRKDTKFQPLVAAGVAGAALLILLGALVLRFSPALQQNPAVLLAFAAVVGPLSAWGGYTFLRDAELEPFVGKELWIRCIVCGLAYAALWGVYCLIAGQINPEWQTKGLEIWQILVPAAAAVGIGTLAAFASLDLEPTVGLLHCLMFFVITVALRFVAGLTVLPGFFGGDVT</sequence>
<keyword evidence="1" id="KW-0812">Transmembrane</keyword>
<accession>A0A518DHC4</accession>
<proteinExistence type="predicted"/>
<name>A0A518DHC4_9BACT</name>
<dbReference type="RefSeq" id="WP_145290239.1">
    <property type="nucleotide sequence ID" value="NZ_CP036291.1"/>
</dbReference>
<evidence type="ECO:0000313" key="2">
    <source>
        <dbReference type="EMBL" id="QDU90875.1"/>
    </source>
</evidence>
<keyword evidence="1" id="KW-0472">Membrane</keyword>
<feature type="transmembrane region" description="Helical" evidence="1">
    <location>
        <begin position="209"/>
        <end position="231"/>
    </location>
</feature>
<protein>
    <submittedName>
        <fullName evidence="2">Uncharacterized protein</fullName>
    </submittedName>
</protein>
<dbReference type="EMBL" id="CP036291">
    <property type="protein sequence ID" value="QDU90875.1"/>
    <property type="molecule type" value="Genomic_DNA"/>
</dbReference>
<feature type="transmembrane region" description="Helical" evidence="1">
    <location>
        <begin position="75"/>
        <end position="94"/>
    </location>
</feature>
<dbReference type="Proteomes" id="UP000317429">
    <property type="component" value="Chromosome"/>
</dbReference>
<keyword evidence="1" id="KW-1133">Transmembrane helix</keyword>
<dbReference type="AlphaFoldDB" id="A0A518DHC4"/>
<gene>
    <name evidence="2" type="ORF">Pla175_42880</name>
</gene>